<dbReference type="EMBL" id="CP017553">
    <property type="protein sequence ID" value="AOW00195.1"/>
    <property type="molecule type" value="Genomic_DNA"/>
</dbReference>
<name>A0A1D8N3K1_YARLL</name>
<dbReference type="InterPro" id="IPR029058">
    <property type="entry name" value="AB_hydrolase_fold"/>
</dbReference>
<dbReference type="Pfam" id="PF09994">
    <property type="entry name" value="T6SS_Tle1-like_cat"/>
    <property type="match status" value="1"/>
</dbReference>
<dbReference type="PANTHER" id="PTHR33840">
    <property type="match status" value="1"/>
</dbReference>
<dbReference type="eggNOG" id="ENOG502QPR9">
    <property type="taxonomic scope" value="Eukaryota"/>
</dbReference>
<accession>A0A1D8N3K1</accession>
<dbReference type="RefSeq" id="XP_499708.2">
    <property type="nucleotide sequence ID" value="XM_499708.2"/>
</dbReference>
<dbReference type="AlphaFoldDB" id="A0A1D8N3K1"/>
<evidence type="ECO:0000256" key="1">
    <source>
        <dbReference type="SAM" id="MobiDB-lite"/>
    </source>
</evidence>
<dbReference type="InterPro" id="IPR018712">
    <property type="entry name" value="Tle1-like_cat"/>
</dbReference>
<dbReference type="GeneID" id="2906353"/>
<dbReference type="VEuPathDB" id="FungiDB:YALI0_A02893g"/>
<proteinExistence type="predicted"/>
<organism evidence="3 4">
    <name type="scientific">Yarrowia lipolytica</name>
    <name type="common">Candida lipolytica</name>
    <dbReference type="NCBI Taxonomy" id="4952"/>
    <lineage>
        <taxon>Eukaryota</taxon>
        <taxon>Fungi</taxon>
        <taxon>Dikarya</taxon>
        <taxon>Ascomycota</taxon>
        <taxon>Saccharomycotina</taxon>
        <taxon>Dipodascomycetes</taxon>
        <taxon>Dipodascales</taxon>
        <taxon>Dipodascales incertae sedis</taxon>
        <taxon>Yarrowia</taxon>
    </lineage>
</organism>
<dbReference type="SUPFAM" id="SSF53474">
    <property type="entry name" value="alpha/beta-Hydrolases"/>
    <property type="match status" value="1"/>
</dbReference>
<evidence type="ECO:0000313" key="3">
    <source>
        <dbReference type="EMBL" id="AOW00195.1"/>
    </source>
</evidence>
<feature type="compositionally biased region" description="Low complexity" evidence="1">
    <location>
        <begin position="265"/>
        <end position="276"/>
    </location>
</feature>
<dbReference type="KEGG" id="yli:2906353"/>
<feature type="domain" description="T6SS Phospholipase effector Tle1-like catalytic" evidence="2">
    <location>
        <begin position="14"/>
        <end position="393"/>
    </location>
</feature>
<feature type="region of interest" description="Disordered" evidence="1">
    <location>
        <begin position="254"/>
        <end position="282"/>
    </location>
</feature>
<gene>
    <name evidence="3" type="ORF">YALI1_A03300g</name>
</gene>
<sequence length="539" mass="60406">MIPTNNRLRPGMGKNIILCLDGTSNSFGAGPETNVLKLFRMLEKDSPNQLVYYQPGIGTHITVDLPKTIWSAAYSYAEKIVDIGIAWSLDAHIIAAYMFLMKHHCHGDRIYLYGFSRGAFTARILAGMLDRVGLLSPGQNELVPCAWEIYKTWEAAGQPMEDKTSNLACSFKSTFSVPSVCVYFMGLWDSINSSGIILDRSFPYTSSAGIVHHIRHAVGIDERRAKFKQNLFVPHCYNPTLFGPSGIFAERQSPELTPEASPQTSIVSSVRVSPVESRQHTPKGSMVILRHPTSPVPISASTPVLASGSSIRTTASGRRFPCSSRSELSHMFRAHSEQSHMIGTQKTRHRPERSGDLVELWFPGDHGDVGGGWLPRGSPHLLSDIPLAWILSESVKFKVIFKEGVIDEFRNNHDPEECLIAPMHDSLNLFRRQGENGRGEDPWWRPWFWWFLETMPVAYRVENEEEKWTRVAVPNYGRARTIPMGAKFHWSVAWRMRLVDGYRPFDRSEDDDGSSVTGGGSSSDEYGAIPDDFDCHDGC</sequence>
<evidence type="ECO:0000313" key="4">
    <source>
        <dbReference type="Proteomes" id="UP000182444"/>
    </source>
</evidence>
<feature type="region of interest" description="Disordered" evidence="1">
    <location>
        <begin position="507"/>
        <end position="539"/>
    </location>
</feature>
<dbReference type="PANTHER" id="PTHR33840:SF2">
    <property type="entry name" value="TLE1 PHOSPHOLIPASE DOMAIN-CONTAINING PROTEIN"/>
    <property type="match status" value="1"/>
</dbReference>
<dbReference type="VEuPathDB" id="FungiDB:YALI1_A03300g"/>
<protein>
    <recommendedName>
        <fullName evidence="2">T6SS Phospholipase effector Tle1-like catalytic domain-containing protein</fullName>
    </recommendedName>
</protein>
<dbReference type="Proteomes" id="UP000182444">
    <property type="component" value="Chromosome 1A"/>
</dbReference>
<evidence type="ECO:0000259" key="2">
    <source>
        <dbReference type="Pfam" id="PF09994"/>
    </source>
</evidence>
<reference evidence="3 4" key="1">
    <citation type="journal article" date="2016" name="PLoS ONE">
        <title>Sequence Assembly of Yarrowia lipolytica Strain W29/CLIB89 Shows Transposable Element Diversity.</title>
        <authorList>
            <person name="Magnan C."/>
            <person name="Yu J."/>
            <person name="Chang I."/>
            <person name="Jahn E."/>
            <person name="Kanomata Y."/>
            <person name="Wu J."/>
            <person name="Zeller M."/>
            <person name="Oakes M."/>
            <person name="Baldi P."/>
            <person name="Sandmeyer S."/>
        </authorList>
    </citation>
    <scope>NUCLEOTIDE SEQUENCE [LARGE SCALE GENOMIC DNA]</scope>
    <source>
        <strain evidence="4">CLIB89(W29)</strain>
    </source>
</reference>